<keyword evidence="7" id="KW-1185">Reference proteome</keyword>
<dbReference type="Proteomes" id="UP000321058">
    <property type="component" value="Unassembled WGS sequence"/>
</dbReference>
<dbReference type="GO" id="GO:0000156">
    <property type="term" value="F:phosphorelay response regulator activity"/>
    <property type="evidence" value="ECO:0007669"/>
    <property type="project" value="TreeGrafter"/>
</dbReference>
<dbReference type="InterPro" id="IPR011006">
    <property type="entry name" value="CheY-like_superfamily"/>
</dbReference>
<organism evidence="6 7">
    <name type="scientific">Reyranella soli</name>
    <dbReference type="NCBI Taxonomy" id="1230389"/>
    <lineage>
        <taxon>Bacteria</taxon>
        <taxon>Pseudomonadati</taxon>
        <taxon>Pseudomonadota</taxon>
        <taxon>Alphaproteobacteria</taxon>
        <taxon>Hyphomicrobiales</taxon>
        <taxon>Reyranellaceae</taxon>
        <taxon>Reyranella</taxon>
    </lineage>
</organism>
<dbReference type="GO" id="GO:0000976">
    <property type="term" value="F:transcription cis-regulatory region binding"/>
    <property type="evidence" value="ECO:0007669"/>
    <property type="project" value="TreeGrafter"/>
</dbReference>
<dbReference type="PANTHER" id="PTHR48111:SF36">
    <property type="entry name" value="TRANSCRIPTIONAL REGULATORY PROTEIN CUTR"/>
    <property type="match status" value="1"/>
</dbReference>
<dbReference type="OrthoDB" id="9802426at2"/>
<dbReference type="GO" id="GO:0006355">
    <property type="term" value="P:regulation of DNA-templated transcription"/>
    <property type="evidence" value="ECO:0007669"/>
    <property type="project" value="InterPro"/>
</dbReference>
<name>A0A512NBK7_9HYPH</name>
<protein>
    <submittedName>
        <fullName evidence="6">DNA-binding response regulator</fullName>
    </submittedName>
</protein>
<dbReference type="GO" id="GO:0032993">
    <property type="term" value="C:protein-DNA complex"/>
    <property type="evidence" value="ECO:0007669"/>
    <property type="project" value="TreeGrafter"/>
</dbReference>
<dbReference type="InterPro" id="IPR036388">
    <property type="entry name" value="WH-like_DNA-bd_sf"/>
</dbReference>
<keyword evidence="1 3" id="KW-0238">DNA-binding</keyword>
<feature type="DNA-binding region" description="OmpR/PhoB-type" evidence="3">
    <location>
        <begin position="124"/>
        <end position="222"/>
    </location>
</feature>
<gene>
    <name evidence="6" type="ORF">RSO01_35070</name>
</gene>
<dbReference type="InterPro" id="IPR039420">
    <property type="entry name" value="WalR-like"/>
</dbReference>
<evidence type="ECO:0000256" key="2">
    <source>
        <dbReference type="PROSITE-ProRule" id="PRU00169"/>
    </source>
</evidence>
<evidence type="ECO:0000259" key="5">
    <source>
        <dbReference type="PROSITE" id="PS51755"/>
    </source>
</evidence>
<dbReference type="Pfam" id="PF00072">
    <property type="entry name" value="Response_reg"/>
    <property type="match status" value="1"/>
</dbReference>
<keyword evidence="2" id="KW-0597">Phosphoprotein</keyword>
<dbReference type="Gene3D" id="6.10.250.690">
    <property type="match status" value="1"/>
</dbReference>
<dbReference type="GO" id="GO:0005829">
    <property type="term" value="C:cytosol"/>
    <property type="evidence" value="ECO:0007669"/>
    <property type="project" value="TreeGrafter"/>
</dbReference>
<evidence type="ECO:0000256" key="3">
    <source>
        <dbReference type="PROSITE-ProRule" id="PRU01091"/>
    </source>
</evidence>
<dbReference type="PANTHER" id="PTHR48111">
    <property type="entry name" value="REGULATOR OF RPOS"/>
    <property type="match status" value="1"/>
</dbReference>
<dbReference type="Gene3D" id="3.40.50.2300">
    <property type="match status" value="1"/>
</dbReference>
<dbReference type="PROSITE" id="PS51755">
    <property type="entry name" value="OMPR_PHOB"/>
    <property type="match status" value="1"/>
</dbReference>
<dbReference type="InterPro" id="IPR001867">
    <property type="entry name" value="OmpR/PhoB-type_DNA-bd"/>
</dbReference>
<dbReference type="RefSeq" id="WP_147150408.1">
    <property type="nucleotide sequence ID" value="NZ_BKAJ01000062.1"/>
</dbReference>
<evidence type="ECO:0000313" key="7">
    <source>
        <dbReference type="Proteomes" id="UP000321058"/>
    </source>
</evidence>
<dbReference type="Pfam" id="PF00486">
    <property type="entry name" value="Trans_reg_C"/>
    <property type="match status" value="1"/>
</dbReference>
<evidence type="ECO:0000313" key="6">
    <source>
        <dbReference type="EMBL" id="GEP56341.1"/>
    </source>
</evidence>
<proteinExistence type="predicted"/>
<dbReference type="SMART" id="SM00862">
    <property type="entry name" value="Trans_reg_C"/>
    <property type="match status" value="1"/>
</dbReference>
<dbReference type="AlphaFoldDB" id="A0A512NBK7"/>
<feature type="modified residue" description="4-aspartylphosphate" evidence="2">
    <location>
        <position position="51"/>
    </location>
</feature>
<dbReference type="SUPFAM" id="SSF52172">
    <property type="entry name" value="CheY-like"/>
    <property type="match status" value="1"/>
</dbReference>
<sequence length="226" mass="24233">MRVLVVEDNVELVTLVTKALSRAGLDVDSAQNVADAEASLRTVQYAAVVLDLGLPDADGLTLLDQMRRRRDQTPVLILSARSGLDDRVGGLNKGASDYMVKPFSTDELIARLQALLRRSPGPGGPTLTLGNLALKTDGRQAIVDGRMLSLPAREVDVLEVLLKRSGKVVSHDSLQSQVFGSSQDVASNAIEVYVHRLRKILTEAGANVQIHTIRGAGYLMDVVKGG</sequence>
<evidence type="ECO:0000256" key="1">
    <source>
        <dbReference type="ARBA" id="ARBA00023125"/>
    </source>
</evidence>
<dbReference type="InterPro" id="IPR001789">
    <property type="entry name" value="Sig_transdc_resp-reg_receiver"/>
</dbReference>
<dbReference type="Gene3D" id="1.10.10.10">
    <property type="entry name" value="Winged helix-like DNA-binding domain superfamily/Winged helix DNA-binding domain"/>
    <property type="match status" value="1"/>
</dbReference>
<reference evidence="6 7" key="1">
    <citation type="submission" date="2019-07" db="EMBL/GenBank/DDBJ databases">
        <title>Whole genome shotgun sequence of Reyranella soli NBRC 108950.</title>
        <authorList>
            <person name="Hosoyama A."/>
            <person name="Uohara A."/>
            <person name="Ohji S."/>
            <person name="Ichikawa N."/>
        </authorList>
    </citation>
    <scope>NUCLEOTIDE SEQUENCE [LARGE SCALE GENOMIC DNA]</scope>
    <source>
        <strain evidence="6 7">NBRC 108950</strain>
    </source>
</reference>
<evidence type="ECO:0000259" key="4">
    <source>
        <dbReference type="PROSITE" id="PS50110"/>
    </source>
</evidence>
<dbReference type="CDD" id="cd00383">
    <property type="entry name" value="trans_reg_C"/>
    <property type="match status" value="1"/>
</dbReference>
<dbReference type="PROSITE" id="PS50110">
    <property type="entry name" value="RESPONSE_REGULATORY"/>
    <property type="match status" value="1"/>
</dbReference>
<comment type="caution">
    <text evidence="6">The sequence shown here is derived from an EMBL/GenBank/DDBJ whole genome shotgun (WGS) entry which is preliminary data.</text>
</comment>
<dbReference type="EMBL" id="BKAJ01000062">
    <property type="protein sequence ID" value="GEP56341.1"/>
    <property type="molecule type" value="Genomic_DNA"/>
</dbReference>
<feature type="domain" description="Response regulatory" evidence="4">
    <location>
        <begin position="2"/>
        <end position="116"/>
    </location>
</feature>
<feature type="domain" description="OmpR/PhoB-type" evidence="5">
    <location>
        <begin position="124"/>
        <end position="222"/>
    </location>
</feature>
<dbReference type="SMART" id="SM00448">
    <property type="entry name" value="REC"/>
    <property type="match status" value="1"/>
</dbReference>
<accession>A0A512NBK7</accession>